<dbReference type="EMBL" id="JXXN02000219">
    <property type="protein sequence ID" value="THD28173.1"/>
    <property type="molecule type" value="Genomic_DNA"/>
</dbReference>
<dbReference type="Proteomes" id="UP000230066">
    <property type="component" value="Unassembled WGS sequence"/>
</dbReference>
<gene>
    <name evidence="2" type="ORF">D915_000980</name>
</gene>
<feature type="region of interest" description="Disordered" evidence="1">
    <location>
        <begin position="1"/>
        <end position="49"/>
    </location>
</feature>
<sequence>MPESSDIGGDSVTKLRNISAGGDSTTHSSSNLGQRSGPDDDPNGTLDSKPAVSQFRSLCFETQWARAQAIRNQVTMILECCESKARRLYMQERLAST</sequence>
<evidence type="ECO:0000313" key="3">
    <source>
        <dbReference type="Proteomes" id="UP000230066"/>
    </source>
</evidence>
<reference evidence="2" key="1">
    <citation type="submission" date="2019-03" db="EMBL/GenBank/DDBJ databases">
        <title>Improved annotation for the trematode Fasciola hepatica.</title>
        <authorList>
            <person name="Choi Y.-J."/>
            <person name="Martin J."/>
            <person name="Mitreva M."/>
        </authorList>
    </citation>
    <scope>NUCLEOTIDE SEQUENCE [LARGE SCALE GENOMIC DNA]</scope>
</reference>
<name>A0A4E0RL82_FASHE</name>
<comment type="caution">
    <text evidence="2">The sequence shown here is derived from an EMBL/GenBank/DDBJ whole genome shotgun (WGS) entry which is preliminary data.</text>
</comment>
<proteinExistence type="predicted"/>
<evidence type="ECO:0000313" key="2">
    <source>
        <dbReference type="EMBL" id="THD28173.1"/>
    </source>
</evidence>
<feature type="compositionally biased region" description="Polar residues" evidence="1">
    <location>
        <begin position="22"/>
        <end position="34"/>
    </location>
</feature>
<accession>A0A4E0RL82</accession>
<dbReference type="AlphaFoldDB" id="A0A4E0RL82"/>
<organism evidence="2 3">
    <name type="scientific">Fasciola hepatica</name>
    <name type="common">Liver fluke</name>
    <dbReference type="NCBI Taxonomy" id="6192"/>
    <lineage>
        <taxon>Eukaryota</taxon>
        <taxon>Metazoa</taxon>
        <taxon>Spiralia</taxon>
        <taxon>Lophotrochozoa</taxon>
        <taxon>Platyhelminthes</taxon>
        <taxon>Trematoda</taxon>
        <taxon>Digenea</taxon>
        <taxon>Plagiorchiida</taxon>
        <taxon>Echinostomata</taxon>
        <taxon>Echinostomatoidea</taxon>
        <taxon>Fasciolidae</taxon>
        <taxon>Fasciola</taxon>
    </lineage>
</organism>
<protein>
    <submittedName>
        <fullName evidence="2">Uncharacterized protein</fullName>
    </submittedName>
</protein>
<keyword evidence="3" id="KW-1185">Reference proteome</keyword>
<evidence type="ECO:0000256" key="1">
    <source>
        <dbReference type="SAM" id="MobiDB-lite"/>
    </source>
</evidence>